<evidence type="ECO:0000313" key="1">
    <source>
        <dbReference type="EMBL" id="GAA2515866.1"/>
    </source>
</evidence>
<protein>
    <recommendedName>
        <fullName evidence="3">SRPBCC family protein</fullName>
    </recommendedName>
</protein>
<comment type="caution">
    <text evidence="1">The sequence shown here is derived from an EMBL/GenBank/DDBJ whole genome shotgun (WGS) entry which is preliminary data.</text>
</comment>
<sequence length="167" mass="18217">MTGSVNSGWPTAELDAVRRLQVIASTAKHPTYAERRFDVPLEQLWPVASDLENELPLMVSGLRSFTVTPSSGERLSGQAVGLLGYKERFDVVLRPGWCLMQGQVLTSGMAAVADGDGCRFAFFTSLRLPAGELLGRMRAPWSARRAEELLDRLGERVAARSAPGRAE</sequence>
<dbReference type="Proteomes" id="UP001501777">
    <property type="component" value="Unassembled WGS sequence"/>
</dbReference>
<proteinExistence type="predicted"/>
<organism evidence="1 2">
    <name type="scientific">Streptomyces longisporus</name>
    <dbReference type="NCBI Taxonomy" id="1948"/>
    <lineage>
        <taxon>Bacteria</taxon>
        <taxon>Bacillati</taxon>
        <taxon>Actinomycetota</taxon>
        <taxon>Actinomycetes</taxon>
        <taxon>Kitasatosporales</taxon>
        <taxon>Streptomycetaceae</taxon>
        <taxon>Streptomyces</taxon>
    </lineage>
</organism>
<reference evidence="1 2" key="1">
    <citation type="journal article" date="2019" name="Int. J. Syst. Evol. Microbiol.">
        <title>The Global Catalogue of Microorganisms (GCM) 10K type strain sequencing project: providing services to taxonomists for standard genome sequencing and annotation.</title>
        <authorList>
            <consortium name="The Broad Institute Genomics Platform"/>
            <consortium name="The Broad Institute Genome Sequencing Center for Infectious Disease"/>
            <person name="Wu L."/>
            <person name="Ma J."/>
        </authorList>
    </citation>
    <scope>NUCLEOTIDE SEQUENCE [LARGE SCALE GENOMIC DNA]</scope>
    <source>
        <strain evidence="1 2">JCM 4395</strain>
    </source>
</reference>
<dbReference type="SUPFAM" id="SSF55961">
    <property type="entry name" value="Bet v1-like"/>
    <property type="match status" value="1"/>
</dbReference>
<evidence type="ECO:0000313" key="2">
    <source>
        <dbReference type="Proteomes" id="UP001501777"/>
    </source>
</evidence>
<gene>
    <name evidence="1" type="ORF">GCM10010276_75870</name>
</gene>
<dbReference type="EMBL" id="BAAASG010000023">
    <property type="protein sequence ID" value="GAA2515866.1"/>
    <property type="molecule type" value="Genomic_DNA"/>
</dbReference>
<evidence type="ECO:0008006" key="3">
    <source>
        <dbReference type="Google" id="ProtNLM"/>
    </source>
</evidence>
<name>A0ABN3N7H0_STRLO</name>
<accession>A0ABN3N7H0</accession>
<dbReference type="RefSeq" id="WP_344405548.1">
    <property type="nucleotide sequence ID" value="NZ_BAAASG010000023.1"/>
</dbReference>
<keyword evidence="2" id="KW-1185">Reference proteome</keyword>